<dbReference type="PANTHER" id="PTHR34853:SF1">
    <property type="entry name" value="LIPASE 5"/>
    <property type="match status" value="1"/>
</dbReference>
<keyword evidence="5" id="KW-0443">Lipid metabolism</keyword>
<sequence>MMRLAILLAALLVAKRAVAAPVEFQAAPGAVSLLRSFAVNSSSSASLPPSEDPFYHFPDDLDTYGNGTIIRSRPVNTSFAAVANSSYQLFYRTTSAVGNASAALTTVFSPRAPVSPPQIMLLMAPIDSASPDCQVGYALESGTGSNATTLLPSIAADIVASLSKGWYVSVPDHEGAEAAFISGVTSAFAGIDGLRAALNSSDLFSNTTGYKAVIHGYSGGADAASWATQFLPTYGQGLQVVGASFGGTPVRLLPTLELLSNGSASFLAVSALAGLGNAYSELDAWYNSSLTTAGQDAFALARSQCAEGLASLNNINVFDLFTNGSAALNETVPQKYLALEQLGQPLDNTSAPVNTSGLLPVPVFMYHSETDGTVSYAPVPAYVDDQCARGANLTFANTTGLAHAQTYIAYEGDVYQFLAAAFDGSLNTTGGCTRQSGIVNAFGSPGYIREIGLAAWTLLASAGANVRRRSYGW</sequence>
<evidence type="ECO:0000256" key="2">
    <source>
        <dbReference type="ARBA" id="ARBA00013279"/>
    </source>
</evidence>
<reference evidence="7 8" key="1">
    <citation type="journal article" date="2018" name="Front. Microbiol.">
        <title>Prospects for Fungal Bioremediation of Acidic Radioactive Waste Sites: Characterization and Genome Sequence of Rhodotorula taiwanensis MD1149.</title>
        <authorList>
            <person name="Tkavc R."/>
            <person name="Matrosova V.Y."/>
            <person name="Grichenko O.E."/>
            <person name="Gostincar C."/>
            <person name="Volpe R.P."/>
            <person name="Klimenkova P."/>
            <person name="Gaidamakova E.K."/>
            <person name="Zhou C.E."/>
            <person name="Stewart B.J."/>
            <person name="Lyman M.G."/>
            <person name="Malfatti S.A."/>
            <person name="Rubinfeld B."/>
            <person name="Courtot M."/>
            <person name="Singh J."/>
            <person name="Dalgard C.L."/>
            <person name="Hamilton T."/>
            <person name="Frey K.G."/>
            <person name="Gunde-Cimerman N."/>
            <person name="Dugan L."/>
            <person name="Daly M.J."/>
        </authorList>
    </citation>
    <scope>NUCLEOTIDE SEQUENCE [LARGE SCALE GENOMIC DNA]</scope>
    <source>
        <strain evidence="7 8">MD1149</strain>
    </source>
</reference>
<evidence type="ECO:0000256" key="1">
    <source>
        <dbReference type="ARBA" id="ARBA00001024"/>
    </source>
</evidence>
<proteinExistence type="predicted"/>
<dbReference type="InterPro" id="IPR005152">
    <property type="entry name" value="Lipase_secreted"/>
</dbReference>
<evidence type="ECO:0000256" key="6">
    <source>
        <dbReference type="SAM" id="SignalP"/>
    </source>
</evidence>
<organism evidence="7 8">
    <name type="scientific">Rhodotorula taiwanensis</name>
    <dbReference type="NCBI Taxonomy" id="741276"/>
    <lineage>
        <taxon>Eukaryota</taxon>
        <taxon>Fungi</taxon>
        <taxon>Dikarya</taxon>
        <taxon>Basidiomycota</taxon>
        <taxon>Pucciniomycotina</taxon>
        <taxon>Microbotryomycetes</taxon>
        <taxon>Sporidiobolales</taxon>
        <taxon>Sporidiobolaceae</taxon>
        <taxon>Rhodotorula</taxon>
    </lineage>
</organism>
<keyword evidence="3" id="KW-0378">Hydrolase</keyword>
<accession>A0A2S5B3F6</accession>
<evidence type="ECO:0000256" key="5">
    <source>
        <dbReference type="ARBA" id="ARBA00023098"/>
    </source>
</evidence>
<evidence type="ECO:0000313" key="7">
    <source>
        <dbReference type="EMBL" id="POY71231.1"/>
    </source>
</evidence>
<name>A0A2S5B3F6_9BASI</name>
<comment type="catalytic activity">
    <reaction evidence="1">
        <text>a triacylglycerol + H2O = a diacylglycerol + a fatty acid + H(+)</text>
        <dbReference type="Rhea" id="RHEA:12044"/>
        <dbReference type="ChEBI" id="CHEBI:15377"/>
        <dbReference type="ChEBI" id="CHEBI:15378"/>
        <dbReference type="ChEBI" id="CHEBI:17855"/>
        <dbReference type="ChEBI" id="CHEBI:18035"/>
        <dbReference type="ChEBI" id="CHEBI:28868"/>
        <dbReference type="EC" id="3.1.1.3"/>
    </reaction>
</comment>
<dbReference type="OrthoDB" id="2373480at2759"/>
<evidence type="ECO:0000256" key="3">
    <source>
        <dbReference type="ARBA" id="ARBA00022801"/>
    </source>
</evidence>
<evidence type="ECO:0000256" key="4">
    <source>
        <dbReference type="ARBA" id="ARBA00022963"/>
    </source>
</evidence>
<dbReference type="PIRSF" id="PIRSF029171">
    <property type="entry name" value="Esterase_LipA"/>
    <property type="match status" value="1"/>
</dbReference>
<dbReference type="Proteomes" id="UP000237144">
    <property type="component" value="Unassembled WGS sequence"/>
</dbReference>
<dbReference type="Pfam" id="PF03583">
    <property type="entry name" value="LIP"/>
    <property type="match status" value="1"/>
</dbReference>
<gene>
    <name evidence="7" type="ORF">BMF94_5543</name>
</gene>
<keyword evidence="4" id="KW-0442">Lipid degradation</keyword>
<dbReference type="Gene3D" id="1.10.260.130">
    <property type="match status" value="1"/>
</dbReference>
<feature type="signal peptide" evidence="6">
    <location>
        <begin position="1"/>
        <end position="19"/>
    </location>
</feature>
<comment type="caution">
    <text evidence="7">The sequence shown here is derived from an EMBL/GenBank/DDBJ whole genome shotgun (WGS) entry which is preliminary data.</text>
</comment>
<dbReference type="EMBL" id="PJQD01000085">
    <property type="protein sequence ID" value="POY71231.1"/>
    <property type="molecule type" value="Genomic_DNA"/>
</dbReference>
<dbReference type="SUPFAM" id="SSF53474">
    <property type="entry name" value="alpha/beta-Hydrolases"/>
    <property type="match status" value="1"/>
</dbReference>
<dbReference type="Gene3D" id="3.40.50.1820">
    <property type="entry name" value="alpha/beta hydrolase"/>
    <property type="match status" value="1"/>
</dbReference>
<keyword evidence="8" id="KW-1185">Reference proteome</keyword>
<dbReference type="InterPro" id="IPR029058">
    <property type="entry name" value="AB_hydrolase_fold"/>
</dbReference>
<keyword evidence="6" id="KW-0732">Signal</keyword>
<dbReference type="PANTHER" id="PTHR34853">
    <property type="match status" value="1"/>
</dbReference>
<dbReference type="EC" id="3.1.1.3" evidence="2"/>
<evidence type="ECO:0000313" key="8">
    <source>
        <dbReference type="Proteomes" id="UP000237144"/>
    </source>
</evidence>
<dbReference type="AlphaFoldDB" id="A0A2S5B3F6"/>
<protein>
    <recommendedName>
        <fullName evidence="2">triacylglycerol lipase</fullName>
        <ecNumber evidence="2">3.1.1.3</ecNumber>
    </recommendedName>
</protein>
<feature type="chain" id="PRO_5015527947" description="triacylglycerol lipase" evidence="6">
    <location>
        <begin position="20"/>
        <end position="473"/>
    </location>
</feature>
<dbReference type="GO" id="GO:0004806">
    <property type="term" value="F:triacylglycerol lipase activity"/>
    <property type="evidence" value="ECO:0007669"/>
    <property type="project" value="UniProtKB-EC"/>
</dbReference>
<dbReference type="GO" id="GO:0016042">
    <property type="term" value="P:lipid catabolic process"/>
    <property type="evidence" value="ECO:0007669"/>
    <property type="project" value="UniProtKB-KW"/>
</dbReference>